<organism evidence="2 3">
    <name type="scientific">Opisthorchis felineus</name>
    <dbReference type="NCBI Taxonomy" id="147828"/>
    <lineage>
        <taxon>Eukaryota</taxon>
        <taxon>Metazoa</taxon>
        <taxon>Spiralia</taxon>
        <taxon>Lophotrochozoa</taxon>
        <taxon>Platyhelminthes</taxon>
        <taxon>Trematoda</taxon>
        <taxon>Digenea</taxon>
        <taxon>Opisthorchiida</taxon>
        <taxon>Opisthorchiata</taxon>
        <taxon>Opisthorchiidae</taxon>
        <taxon>Opisthorchis</taxon>
    </lineage>
</organism>
<dbReference type="Proteomes" id="UP000308267">
    <property type="component" value="Unassembled WGS sequence"/>
</dbReference>
<sequence length="123" mass="13019">MMRHCSISVFFYLALQAVSSSATVNCYTCQNCNLPIADGTTVSTKPECQKCKIEFTLGQSGGPTGVNATCETGSTCQASYNAKVDSVKVVSCCDTEKCNSLPGISAIILPNYLPILMAFLVSL</sequence>
<feature type="signal peptide" evidence="1">
    <location>
        <begin position="1"/>
        <end position="22"/>
    </location>
</feature>
<feature type="chain" id="PRO_5020821238" description="UPAR/Ly6 domain-containing protein" evidence="1">
    <location>
        <begin position="23"/>
        <end position="123"/>
    </location>
</feature>
<accession>A0A4S2LRD0</accession>
<reference evidence="2 3" key="1">
    <citation type="journal article" date="2019" name="BMC Genomics">
        <title>New insights from Opisthorchis felineus genome: update on genomics of the epidemiologically important liver flukes.</title>
        <authorList>
            <person name="Ershov N.I."/>
            <person name="Mordvinov V.A."/>
            <person name="Prokhortchouk E.B."/>
            <person name="Pakharukova M.Y."/>
            <person name="Gunbin K.V."/>
            <person name="Ustyantsev K."/>
            <person name="Genaev M.A."/>
            <person name="Blinov A.G."/>
            <person name="Mazur A."/>
            <person name="Boulygina E."/>
            <person name="Tsygankova S."/>
            <person name="Khrameeva E."/>
            <person name="Chekanov N."/>
            <person name="Fan G."/>
            <person name="Xiao A."/>
            <person name="Zhang H."/>
            <person name="Xu X."/>
            <person name="Yang H."/>
            <person name="Solovyev V."/>
            <person name="Lee S.M."/>
            <person name="Liu X."/>
            <person name="Afonnikov D.A."/>
            <person name="Skryabin K.G."/>
        </authorList>
    </citation>
    <scope>NUCLEOTIDE SEQUENCE [LARGE SCALE GENOMIC DNA]</scope>
    <source>
        <strain evidence="2">AK-0245</strain>
        <tissue evidence="2">Whole organism</tissue>
    </source>
</reference>
<protein>
    <recommendedName>
        <fullName evidence="4">UPAR/Ly6 domain-containing protein</fullName>
    </recommendedName>
</protein>
<dbReference type="AlphaFoldDB" id="A0A4S2LRD0"/>
<evidence type="ECO:0000256" key="1">
    <source>
        <dbReference type="SAM" id="SignalP"/>
    </source>
</evidence>
<keyword evidence="1" id="KW-0732">Signal</keyword>
<dbReference type="EMBL" id="SJOL01006457">
    <property type="protein sequence ID" value="TGZ66330.1"/>
    <property type="molecule type" value="Genomic_DNA"/>
</dbReference>
<proteinExistence type="predicted"/>
<evidence type="ECO:0008006" key="4">
    <source>
        <dbReference type="Google" id="ProtNLM"/>
    </source>
</evidence>
<evidence type="ECO:0000313" key="2">
    <source>
        <dbReference type="EMBL" id="TGZ66330.1"/>
    </source>
</evidence>
<gene>
    <name evidence="2" type="ORF">CRM22_005390</name>
</gene>
<dbReference type="OrthoDB" id="10378627at2759"/>
<keyword evidence="3" id="KW-1185">Reference proteome</keyword>
<evidence type="ECO:0000313" key="3">
    <source>
        <dbReference type="Proteomes" id="UP000308267"/>
    </source>
</evidence>
<name>A0A4S2LRD0_OPIFE</name>
<comment type="caution">
    <text evidence="2">The sequence shown here is derived from an EMBL/GenBank/DDBJ whole genome shotgun (WGS) entry which is preliminary data.</text>
</comment>